<sequence length="104" mass="11995">MRFVDVENRLGIRFFLDTGIPTAVKTVNLMIDGAKAKKGERDRLIGRDSGFVQDARYLALNFALWLDRFIVVQGVRFWKWIRMDADRYHSPCGPEISHPSAKPE</sequence>
<protein>
    <submittedName>
        <fullName evidence="1">Uncharacterized protein</fullName>
    </submittedName>
</protein>
<keyword evidence="2" id="KW-1185">Reference proteome</keyword>
<accession>A0A2T0LG68</accession>
<dbReference type="OrthoDB" id="2355620at2"/>
<evidence type="ECO:0000313" key="2">
    <source>
        <dbReference type="Proteomes" id="UP000237797"/>
    </source>
</evidence>
<dbReference type="AlphaFoldDB" id="A0A2T0LG68"/>
<proteinExistence type="predicted"/>
<dbReference type="RefSeq" id="WP_106344633.1">
    <property type="nucleotide sequence ID" value="NZ_PVNE01000007.1"/>
</dbReference>
<comment type="caution">
    <text evidence="1">The sequence shown here is derived from an EMBL/GenBank/DDBJ whole genome shotgun (WGS) entry which is preliminary data.</text>
</comment>
<dbReference type="EMBL" id="PVNE01000007">
    <property type="protein sequence ID" value="PRX41276.1"/>
    <property type="molecule type" value="Genomic_DNA"/>
</dbReference>
<gene>
    <name evidence="1" type="ORF">CLV97_10742</name>
</gene>
<evidence type="ECO:0000313" key="1">
    <source>
        <dbReference type="EMBL" id="PRX41276.1"/>
    </source>
</evidence>
<reference evidence="1 2" key="1">
    <citation type="submission" date="2018-03" db="EMBL/GenBank/DDBJ databases">
        <title>Genomic Encyclopedia of Archaeal and Bacterial Type Strains, Phase II (KMG-II): from individual species to whole genera.</title>
        <authorList>
            <person name="Goeker M."/>
        </authorList>
    </citation>
    <scope>NUCLEOTIDE SEQUENCE [LARGE SCALE GENOMIC DNA]</scope>
    <source>
        <strain evidence="1 2">DSM 44946</strain>
    </source>
</reference>
<organism evidence="1 2">
    <name type="scientific">Planifilum fimeticola</name>
    <dbReference type="NCBI Taxonomy" id="201975"/>
    <lineage>
        <taxon>Bacteria</taxon>
        <taxon>Bacillati</taxon>
        <taxon>Bacillota</taxon>
        <taxon>Bacilli</taxon>
        <taxon>Bacillales</taxon>
        <taxon>Thermoactinomycetaceae</taxon>
        <taxon>Planifilum</taxon>
    </lineage>
</organism>
<name>A0A2T0LG68_9BACL</name>
<dbReference type="Proteomes" id="UP000237797">
    <property type="component" value="Unassembled WGS sequence"/>
</dbReference>